<dbReference type="InterPro" id="IPR036770">
    <property type="entry name" value="Ankyrin_rpt-contain_sf"/>
</dbReference>
<name>A0A9P6PS47_9FUNG</name>
<accession>A0A9P6PS47</accession>
<keyword evidence="2" id="KW-1185">Reference proteome</keyword>
<dbReference type="EMBL" id="JAAAJB010000621">
    <property type="protein sequence ID" value="KAG0252894.1"/>
    <property type="molecule type" value="Genomic_DNA"/>
</dbReference>
<dbReference type="Proteomes" id="UP000807716">
    <property type="component" value="Unassembled WGS sequence"/>
</dbReference>
<proteinExistence type="predicted"/>
<evidence type="ECO:0000313" key="2">
    <source>
        <dbReference type="Proteomes" id="UP000807716"/>
    </source>
</evidence>
<comment type="caution">
    <text evidence="1">The sequence shown here is derived from an EMBL/GenBank/DDBJ whole genome shotgun (WGS) entry which is preliminary data.</text>
</comment>
<dbReference type="OrthoDB" id="341259at2759"/>
<gene>
    <name evidence="1" type="ORF">DFQ27_007776</name>
</gene>
<dbReference type="SUPFAM" id="SSF48403">
    <property type="entry name" value="Ankyrin repeat"/>
    <property type="match status" value="1"/>
</dbReference>
<sequence length="203" mass="21893">MAVMAVNKCCASNGSGCVASVERINPDGAKVKVEIPNSSKSFHPPPSDMTMISSAPLHTKTITNTTTILSPFAGPGGISYFAADPAMTAFLQPSMATAVAPPASGYQFIEMDIWEATETEDVAAVQAHLMNGAPPDQRNNSRSTWLHRTAWQSANPYKVMRLLISYNVIVNLMNENGNTVLQNVLMKLDDPRLIKLLLDNSAD</sequence>
<dbReference type="AlphaFoldDB" id="A0A9P6PS47"/>
<protein>
    <submittedName>
        <fullName evidence="1">Uncharacterized protein</fullName>
    </submittedName>
</protein>
<evidence type="ECO:0000313" key="1">
    <source>
        <dbReference type="EMBL" id="KAG0252894.1"/>
    </source>
</evidence>
<dbReference type="Gene3D" id="1.25.40.20">
    <property type="entry name" value="Ankyrin repeat-containing domain"/>
    <property type="match status" value="1"/>
</dbReference>
<organism evidence="1 2">
    <name type="scientific">Actinomortierella ambigua</name>
    <dbReference type="NCBI Taxonomy" id="1343610"/>
    <lineage>
        <taxon>Eukaryota</taxon>
        <taxon>Fungi</taxon>
        <taxon>Fungi incertae sedis</taxon>
        <taxon>Mucoromycota</taxon>
        <taxon>Mortierellomycotina</taxon>
        <taxon>Mortierellomycetes</taxon>
        <taxon>Mortierellales</taxon>
        <taxon>Mortierellaceae</taxon>
        <taxon>Actinomortierella</taxon>
    </lineage>
</organism>
<reference evidence="1" key="1">
    <citation type="journal article" date="2020" name="Fungal Divers.">
        <title>Resolving the Mortierellaceae phylogeny through synthesis of multi-gene phylogenetics and phylogenomics.</title>
        <authorList>
            <person name="Vandepol N."/>
            <person name="Liber J."/>
            <person name="Desiro A."/>
            <person name="Na H."/>
            <person name="Kennedy M."/>
            <person name="Barry K."/>
            <person name="Grigoriev I.V."/>
            <person name="Miller A.N."/>
            <person name="O'Donnell K."/>
            <person name="Stajich J.E."/>
            <person name="Bonito G."/>
        </authorList>
    </citation>
    <scope>NUCLEOTIDE SEQUENCE</scope>
    <source>
        <strain evidence="1">BC1065</strain>
    </source>
</reference>